<dbReference type="Pfam" id="PF00651">
    <property type="entry name" value="BTB"/>
    <property type="match status" value="1"/>
</dbReference>
<dbReference type="Proteomes" id="UP001627154">
    <property type="component" value="Unassembled WGS sequence"/>
</dbReference>
<dbReference type="Gene3D" id="6.10.250.3030">
    <property type="match status" value="1"/>
</dbReference>
<evidence type="ECO:0000259" key="1">
    <source>
        <dbReference type="PROSITE" id="PS50097"/>
    </source>
</evidence>
<dbReference type="InterPro" id="IPR011333">
    <property type="entry name" value="SKP1/BTB/POZ_sf"/>
</dbReference>
<dbReference type="SUPFAM" id="SSF49599">
    <property type="entry name" value="TRAF domain-like"/>
    <property type="match status" value="1"/>
</dbReference>
<dbReference type="SUPFAM" id="SSF54695">
    <property type="entry name" value="POZ domain"/>
    <property type="match status" value="1"/>
</dbReference>
<evidence type="ECO:0000313" key="3">
    <source>
        <dbReference type="EMBL" id="KAL3390211.1"/>
    </source>
</evidence>
<organism evidence="3 4">
    <name type="scientific">Trichogramma kaykai</name>
    <dbReference type="NCBI Taxonomy" id="54128"/>
    <lineage>
        <taxon>Eukaryota</taxon>
        <taxon>Metazoa</taxon>
        <taxon>Ecdysozoa</taxon>
        <taxon>Arthropoda</taxon>
        <taxon>Hexapoda</taxon>
        <taxon>Insecta</taxon>
        <taxon>Pterygota</taxon>
        <taxon>Neoptera</taxon>
        <taxon>Endopterygota</taxon>
        <taxon>Hymenoptera</taxon>
        <taxon>Apocrita</taxon>
        <taxon>Proctotrupomorpha</taxon>
        <taxon>Chalcidoidea</taxon>
        <taxon>Trichogrammatidae</taxon>
        <taxon>Trichogramma</taxon>
    </lineage>
</organism>
<comment type="caution">
    <text evidence="3">The sequence shown here is derived from an EMBL/GenBank/DDBJ whole genome shotgun (WGS) entry which is preliminary data.</text>
</comment>
<dbReference type="GO" id="GO:0030163">
    <property type="term" value="P:protein catabolic process"/>
    <property type="evidence" value="ECO:0007669"/>
    <property type="project" value="UniProtKB-ARBA"/>
</dbReference>
<feature type="domain" description="BTB" evidence="1">
    <location>
        <begin position="197"/>
        <end position="261"/>
    </location>
</feature>
<name>A0ABD2WBD9_9HYME</name>
<dbReference type="Gene3D" id="3.30.710.10">
    <property type="entry name" value="Potassium Channel Kv1.1, Chain A"/>
    <property type="match status" value="1"/>
</dbReference>
<dbReference type="PANTHER" id="PTHR24413">
    <property type="entry name" value="SPECKLE-TYPE POZ PROTEIN"/>
    <property type="match status" value="1"/>
</dbReference>
<dbReference type="InterPro" id="IPR002083">
    <property type="entry name" value="MATH/TRAF_dom"/>
</dbReference>
<dbReference type="PROSITE" id="PS50144">
    <property type="entry name" value="MATH"/>
    <property type="match status" value="1"/>
</dbReference>
<proteinExistence type="predicted"/>
<reference evidence="3 4" key="1">
    <citation type="journal article" date="2024" name="bioRxiv">
        <title>A reference genome for Trichogramma kaykai: A tiny desert-dwelling parasitoid wasp with competing sex-ratio distorters.</title>
        <authorList>
            <person name="Culotta J."/>
            <person name="Lindsey A.R."/>
        </authorList>
    </citation>
    <scope>NUCLEOTIDE SEQUENCE [LARGE SCALE GENOMIC DNA]</scope>
    <source>
        <strain evidence="3 4">KSX58</strain>
    </source>
</reference>
<protein>
    <recommendedName>
        <fullName evidence="5">BTB domain-containing protein</fullName>
    </recommendedName>
</protein>
<dbReference type="SMART" id="SM00225">
    <property type="entry name" value="BTB"/>
    <property type="match status" value="1"/>
</dbReference>
<evidence type="ECO:0008006" key="5">
    <source>
        <dbReference type="Google" id="ProtNLM"/>
    </source>
</evidence>
<keyword evidence="4" id="KW-1185">Reference proteome</keyword>
<evidence type="ECO:0000259" key="2">
    <source>
        <dbReference type="PROSITE" id="PS50144"/>
    </source>
</evidence>
<dbReference type="Gene3D" id="2.60.210.10">
    <property type="entry name" value="Apoptosis, Tumor Necrosis Factor Receptor Associated Protein 2, Chain A"/>
    <property type="match status" value="1"/>
</dbReference>
<dbReference type="EMBL" id="JBJJXI010000121">
    <property type="protein sequence ID" value="KAL3390211.1"/>
    <property type="molecule type" value="Genomic_DNA"/>
</dbReference>
<gene>
    <name evidence="3" type="ORF">TKK_015012</name>
</gene>
<dbReference type="AlphaFoldDB" id="A0ABD2WBD9"/>
<feature type="domain" description="MATH" evidence="2">
    <location>
        <begin position="19"/>
        <end position="147"/>
    </location>
</feature>
<dbReference type="PROSITE" id="PS50097">
    <property type="entry name" value="BTB"/>
    <property type="match status" value="1"/>
</dbReference>
<dbReference type="InterPro" id="IPR000210">
    <property type="entry name" value="BTB/POZ_dom"/>
</dbReference>
<sequence length="370" mass="42165">MAESTTKRYKSVTKISRQKCEYLWKIEDFPSLFMDDRELVESARFGMTDDDCQQFQLRLGFCDSKGEQTWISLYLCRDCRDEQCPQKLKCQFAFSFVGVNTDYFWEQVAYDRLAARQIQCGYPRFVPISSINQILMPDRSVTVRCEIILSSGRAEHATVSLPPVVPETNDDHDDCNGAERFERRMDFGSLLLNERFSDVKIKSKSGERVAAHKAVLSGASQALAGLFARCVEGCVDMDDLEHECLVELLRYVYTGETRLDGTELDEPLLVAADRYGLEGLKARCEDSLAARLTLENFARFLHVAQQNNASRLKKSVLRFVVDNRSEIMTTPVYRDQLDPLMLDLIEVCVENNQPPPLPSLPLPPPPLVEY</sequence>
<evidence type="ECO:0000313" key="4">
    <source>
        <dbReference type="Proteomes" id="UP001627154"/>
    </source>
</evidence>
<dbReference type="InterPro" id="IPR008974">
    <property type="entry name" value="TRAF-like"/>
</dbReference>
<accession>A0ABD2WBD9</accession>